<gene>
    <name evidence="2" type="ORF">DPMN_096987</name>
</gene>
<evidence type="ECO:0000313" key="3">
    <source>
        <dbReference type="Proteomes" id="UP000828390"/>
    </source>
</evidence>
<dbReference type="AlphaFoldDB" id="A0A9D4R5Y4"/>
<dbReference type="PANTHER" id="PTHR11388">
    <property type="entry name" value="ORGANIC ANION TRANSPORTER"/>
    <property type="match status" value="1"/>
</dbReference>
<dbReference type="GO" id="GO:0016323">
    <property type="term" value="C:basolateral plasma membrane"/>
    <property type="evidence" value="ECO:0007669"/>
    <property type="project" value="TreeGrafter"/>
</dbReference>
<feature type="compositionally biased region" description="Acidic residues" evidence="1">
    <location>
        <begin position="9"/>
        <end position="33"/>
    </location>
</feature>
<evidence type="ECO:0000313" key="2">
    <source>
        <dbReference type="EMBL" id="KAH3854445.1"/>
    </source>
</evidence>
<feature type="region of interest" description="Disordered" evidence="1">
    <location>
        <begin position="1"/>
        <end position="42"/>
    </location>
</feature>
<dbReference type="PANTHER" id="PTHR11388:SF100">
    <property type="entry name" value="SOLUTE CARRIER ORGANIC ANION TRANSPORTER FAMILY MEMBER 4A1"/>
    <property type="match status" value="1"/>
</dbReference>
<dbReference type="InterPro" id="IPR004156">
    <property type="entry name" value="OATP"/>
</dbReference>
<dbReference type="Proteomes" id="UP000828390">
    <property type="component" value="Unassembled WGS sequence"/>
</dbReference>
<sequence length="139" mass="14993">MPIERDCDLCNDVDEDDNNKDVDDCDGDDDDGGNDTAAPLDNDDYSQLLCNSISTTINVTTHRTSSSSGPTDTCKGPPCESKGVKWVGVFMMAQIMYGIGFNPMFTLGTTFLDENSNPQTTAVYVGMYCGVVSTKCKTT</sequence>
<reference evidence="2" key="1">
    <citation type="journal article" date="2019" name="bioRxiv">
        <title>The Genome of the Zebra Mussel, Dreissena polymorpha: A Resource for Invasive Species Research.</title>
        <authorList>
            <person name="McCartney M.A."/>
            <person name="Auch B."/>
            <person name="Kono T."/>
            <person name="Mallez S."/>
            <person name="Zhang Y."/>
            <person name="Obille A."/>
            <person name="Becker A."/>
            <person name="Abrahante J.E."/>
            <person name="Garbe J."/>
            <person name="Badalamenti J.P."/>
            <person name="Herman A."/>
            <person name="Mangelson H."/>
            <person name="Liachko I."/>
            <person name="Sullivan S."/>
            <person name="Sone E.D."/>
            <person name="Koren S."/>
            <person name="Silverstein K.A.T."/>
            <person name="Beckman K.B."/>
            <person name="Gohl D.M."/>
        </authorList>
    </citation>
    <scope>NUCLEOTIDE SEQUENCE</scope>
    <source>
        <strain evidence="2">Duluth1</strain>
        <tissue evidence="2">Whole animal</tissue>
    </source>
</reference>
<proteinExistence type="predicted"/>
<accession>A0A9D4R5Y4</accession>
<evidence type="ECO:0000256" key="1">
    <source>
        <dbReference type="SAM" id="MobiDB-lite"/>
    </source>
</evidence>
<dbReference type="GO" id="GO:0015347">
    <property type="term" value="F:sodium-independent organic anion transmembrane transporter activity"/>
    <property type="evidence" value="ECO:0007669"/>
    <property type="project" value="TreeGrafter"/>
</dbReference>
<reference evidence="2" key="2">
    <citation type="submission" date="2020-11" db="EMBL/GenBank/DDBJ databases">
        <authorList>
            <person name="McCartney M.A."/>
            <person name="Auch B."/>
            <person name="Kono T."/>
            <person name="Mallez S."/>
            <person name="Becker A."/>
            <person name="Gohl D.M."/>
            <person name="Silverstein K.A.T."/>
            <person name="Koren S."/>
            <person name="Bechman K.B."/>
            <person name="Herman A."/>
            <person name="Abrahante J.E."/>
            <person name="Garbe J."/>
        </authorList>
    </citation>
    <scope>NUCLEOTIDE SEQUENCE</scope>
    <source>
        <strain evidence="2">Duluth1</strain>
        <tissue evidence="2">Whole animal</tissue>
    </source>
</reference>
<dbReference type="EMBL" id="JAIWYP010000003">
    <property type="protein sequence ID" value="KAH3854445.1"/>
    <property type="molecule type" value="Genomic_DNA"/>
</dbReference>
<name>A0A9D4R5Y4_DREPO</name>
<protein>
    <submittedName>
        <fullName evidence="2">Uncharacterized protein</fullName>
    </submittedName>
</protein>
<dbReference type="Pfam" id="PF03137">
    <property type="entry name" value="OATP"/>
    <property type="match status" value="1"/>
</dbReference>
<dbReference type="GO" id="GO:0043252">
    <property type="term" value="P:sodium-independent organic anion transport"/>
    <property type="evidence" value="ECO:0007669"/>
    <property type="project" value="TreeGrafter"/>
</dbReference>
<comment type="caution">
    <text evidence="2">The sequence shown here is derived from an EMBL/GenBank/DDBJ whole genome shotgun (WGS) entry which is preliminary data.</text>
</comment>
<keyword evidence="3" id="KW-1185">Reference proteome</keyword>
<organism evidence="2 3">
    <name type="scientific">Dreissena polymorpha</name>
    <name type="common">Zebra mussel</name>
    <name type="synonym">Mytilus polymorpha</name>
    <dbReference type="NCBI Taxonomy" id="45954"/>
    <lineage>
        <taxon>Eukaryota</taxon>
        <taxon>Metazoa</taxon>
        <taxon>Spiralia</taxon>
        <taxon>Lophotrochozoa</taxon>
        <taxon>Mollusca</taxon>
        <taxon>Bivalvia</taxon>
        <taxon>Autobranchia</taxon>
        <taxon>Heteroconchia</taxon>
        <taxon>Euheterodonta</taxon>
        <taxon>Imparidentia</taxon>
        <taxon>Neoheterodontei</taxon>
        <taxon>Myida</taxon>
        <taxon>Dreissenoidea</taxon>
        <taxon>Dreissenidae</taxon>
        <taxon>Dreissena</taxon>
    </lineage>
</organism>